<name>A0A150QP37_SORCE</name>
<sequence length="242" mass="25154">MPCLGLFLVTGGVDEEAACRTAIQTVVGRFDAVHASDARHDEAPSPQEHDEVRLLTSMRRAHLGRHDGAARDAGQPSASPSLAGVLLAPGAVYAAYAGGWRVYRLRGGKLEQRAPGVGPLDELACAGGCSADAQATLAQHATTAARALGCEAAVEMTAQIESTAPGDLFIVCSQELWRAVPEHRMAGILAAHRDLRLAASLLTDCAWENGEPQRVTCVLARAGGSATAARACGKPQCGQRGL</sequence>
<dbReference type="SUPFAM" id="SSF81606">
    <property type="entry name" value="PP2C-like"/>
    <property type="match status" value="1"/>
</dbReference>
<comment type="caution">
    <text evidence="1">The sequence shown here is derived from an EMBL/GenBank/DDBJ whole genome shotgun (WGS) entry which is preliminary data.</text>
</comment>
<protein>
    <recommendedName>
        <fullName evidence="3">PPM-type phosphatase domain-containing protein</fullName>
    </recommendedName>
</protein>
<dbReference type="InterPro" id="IPR036457">
    <property type="entry name" value="PPM-type-like_dom_sf"/>
</dbReference>
<dbReference type="AlphaFoldDB" id="A0A150QP37"/>
<reference evidence="1 2" key="1">
    <citation type="submission" date="2014-02" db="EMBL/GenBank/DDBJ databases">
        <title>The small core and large imbalanced accessory genome model reveals a collaborative survival strategy of Sorangium cellulosum strains in nature.</title>
        <authorList>
            <person name="Han K."/>
            <person name="Peng R."/>
            <person name="Blom J."/>
            <person name="Li Y.-Z."/>
        </authorList>
    </citation>
    <scope>NUCLEOTIDE SEQUENCE [LARGE SCALE GENOMIC DNA]</scope>
    <source>
        <strain evidence="1 2">So0008-312</strain>
    </source>
</reference>
<evidence type="ECO:0008006" key="3">
    <source>
        <dbReference type="Google" id="ProtNLM"/>
    </source>
</evidence>
<dbReference type="Proteomes" id="UP000075260">
    <property type="component" value="Unassembled WGS sequence"/>
</dbReference>
<accession>A0A150QP37</accession>
<dbReference type="Gene3D" id="3.60.40.10">
    <property type="entry name" value="PPM-type phosphatase domain"/>
    <property type="match status" value="1"/>
</dbReference>
<gene>
    <name evidence="1" type="ORF">BE15_19600</name>
</gene>
<evidence type="ECO:0000313" key="1">
    <source>
        <dbReference type="EMBL" id="KYF69751.1"/>
    </source>
</evidence>
<proteinExistence type="predicted"/>
<organism evidence="1 2">
    <name type="scientific">Sorangium cellulosum</name>
    <name type="common">Polyangium cellulosum</name>
    <dbReference type="NCBI Taxonomy" id="56"/>
    <lineage>
        <taxon>Bacteria</taxon>
        <taxon>Pseudomonadati</taxon>
        <taxon>Myxococcota</taxon>
        <taxon>Polyangia</taxon>
        <taxon>Polyangiales</taxon>
        <taxon>Polyangiaceae</taxon>
        <taxon>Sorangium</taxon>
    </lineage>
</organism>
<dbReference type="EMBL" id="JEMA01000450">
    <property type="protein sequence ID" value="KYF69751.1"/>
    <property type="molecule type" value="Genomic_DNA"/>
</dbReference>
<evidence type="ECO:0000313" key="2">
    <source>
        <dbReference type="Proteomes" id="UP000075260"/>
    </source>
</evidence>